<protein>
    <submittedName>
        <fullName evidence="1">Uncharacterized protein</fullName>
    </submittedName>
</protein>
<evidence type="ECO:0000313" key="1">
    <source>
        <dbReference type="EMBL" id="KAF0924703.1"/>
    </source>
</evidence>
<name>A0A6G1EL58_9ORYZ</name>
<dbReference type="AlphaFoldDB" id="A0A6G1EL58"/>
<organism evidence="1 2">
    <name type="scientific">Oryza meyeriana var. granulata</name>
    <dbReference type="NCBI Taxonomy" id="110450"/>
    <lineage>
        <taxon>Eukaryota</taxon>
        <taxon>Viridiplantae</taxon>
        <taxon>Streptophyta</taxon>
        <taxon>Embryophyta</taxon>
        <taxon>Tracheophyta</taxon>
        <taxon>Spermatophyta</taxon>
        <taxon>Magnoliopsida</taxon>
        <taxon>Liliopsida</taxon>
        <taxon>Poales</taxon>
        <taxon>Poaceae</taxon>
        <taxon>BOP clade</taxon>
        <taxon>Oryzoideae</taxon>
        <taxon>Oryzeae</taxon>
        <taxon>Oryzinae</taxon>
        <taxon>Oryza</taxon>
        <taxon>Oryza meyeriana</taxon>
    </lineage>
</organism>
<keyword evidence="2" id="KW-1185">Reference proteome</keyword>
<dbReference type="Proteomes" id="UP000479710">
    <property type="component" value="Unassembled WGS sequence"/>
</dbReference>
<evidence type="ECO:0000313" key="2">
    <source>
        <dbReference type="Proteomes" id="UP000479710"/>
    </source>
</evidence>
<sequence length="115" mass="12908">MLLGAELGEETRQRWLQEREVATSWAETAVLLAEAQPAEELWSRDAAQQEEWSTAALQGHAEEAPRWLAWASGIWEEARCIGRAMQSSGGATSSKEKASSELIEWRNEDAVYRAF</sequence>
<dbReference type="EMBL" id="SPHZ02000003">
    <property type="protein sequence ID" value="KAF0924703.1"/>
    <property type="molecule type" value="Genomic_DNA"/>
</dbReference>
<gene>
    <name evidence="1" type="ORF">E2562_014508</name>
</gene>
<proteinExistence type="predicted"/>
<comment type="caution">
    <text evidence="1">The sequence shown here is derived from an EMBL/GenBank/DDBJ whole genome shotgun (WGS) entry which is preliminary data.</text>
</comment>
<reference evidence="1 2" key="1">
    <citation type="submission" date="2019-11" db="EMBL/GenBank/DDBJ databases">
        <title>Whole genome sequence of Oryza granulata.</title>
        <authorList>
            <person name="Li W."/>
        </authorList>
    </citation>
    <scope>NUCLEOTIDE SEQUENCE [LARGE SCALE GENOMIC DNA]</scope>
    <source>
        <strain evidence="2">cv. Menghai</strain>
        <tissue evidence="1">Leaf</tissue>
    </source>
</reference>
<accession>A0A6G1EL58</accession>